<keyword evidence="3" id="KW-1185">Reference proteome</keyword>
<organism evidence="2 3">
    <name type="scientific">Austropuccinia psidii MF-1</name>
    <dbReference type="NCBI Taxonomy" id="1389203"/>
    <lineage>
        <taxon>Eukaryota</taxon>
        <taxon>Fungi</taxon>
        <taxon>Dikarya</taxon>
        <taxon>Basidiomycota</taxon>
        <taxon>Pucciniomycotina</taxon>
        <taxon>Pucciniomycetes</taxon>
        <taxon>Pucciniales</taxon>
        <taxon>Sphaerophragmiaceae</taxon>
        <taxon>Austropuccinia</taxon>
    </lineage>
</organism>
<evidence type="ECO:0000256" key="1">
    <source>
        <dbReference type="SAM" id="MobiDB-lite"/>
    </source>
</evidence>
<sequence length="132" mass="15152">MNPAPDPPDKDDHMIIPEIYESGPGFLTQARHEDHLYFEFNRFTVSKNKRINNQRPKDRTATMASEGDNENRQQPLSTLSENNYPEWRRRVVILLNPKKLYHHCVDATLPVIEDDARPSAAKNKVIDANAGT</sequence>
<feature type="region of interest" description="Disordered" evidence="1">
    <location>
        <begin position="48"/>
        <end position="81"/>
    </location>
</feature>
<gene>
    <name evidence="2" type="ORF">O181_024696</name>
</gene>
<dbReference type="Proteomes" id="UP000765509">
    <property type="component" value="Unassembled WGS sequence"/>
</dbReference>
<dbReference type="AlphaFoldDB" id="A0A9Q3CH71"/>
<protein>
    <submittedName>
        <fullName evidence="2">Uncharacterized protein</fullName>
    </submittedName>
</protein>
<reference evidence="2" key="1">
    <citation type="submission" date="2021-03" db="EMBL/GenBank/DDBJ databases">
        <title>Draft genome sequence of rust myrtle Austropuccinia psidii MF-1, a brazilian biotype.</title>
        <authorList>
            <person name="Quecine M.C."/>
            <person name="Pachon D.M.R."/>
            <person name="Bonatelli M.L."/>
            <person name="Correr F.H."/>
            <person name="Franceschini L.M."/>
            <person name="Leite T.F."/>
            <person name="Margarido G.R.A."/>
            <person name="Almeida C.A."/>
            <person name="Ferrarezi J.A."/>
            <person name="Labate C.A."/>
        </authorList>
    </citation>
    <scope>NUCLEOTIDE SEQUENCE</scope>
    <source>
        <strain evidence="2">MF-1</strain>
    </source>
</reference>
<feature type="compositionally biased region" description="Polar residues" evidence="1">
    <location>
        <begin position="72"/>
        <end position="81"/>
    </location>
</feature>
<dbReference type="EMBL" id="AVOT02007945">
    <property type="protein sequence ID" value="MBW0484981.1"/>
    <property type="molecule type" value="Genomic_DNA"/>
</dbReference>
<evidence type="ECO:0000313" key="2">
    <source>
        <dbReference type="EMBL" id="MBW0484981.1"/>
    </source>
</evidence>
<evidence type="ECO:0000313" key="3">
    <source>
        <dbReference type="Proteomes" id="UP000765509"/>
    </source>
</evidence>
<accession>A0A9Q3CH71</accession>
<dbReference type="OrthoDB" id="2498930at2759"/>
<name>A0A9Q3CH71_9BASI</name>
<proteinExistence type="predicted"/>
<comment type="caution">
    <text evidence="2">The sequence shown here is derived from an EMBL/GenBank/DDBJ whole genome shotgun (WGS) entry which is preliminary data.</text>
</comment>